<name>G3HWA2_CRIGR</name>
<organism evidence="1 2">
    <name type="scientific">Cricetulus griseus</name>
    <name type="common">Chinese hamster</name>
    <name type="synonym">Cricetulus barabensis griseus</name>
    <dbReference type="NCBI Taxonomy" id="10029"/>
    <lineage>
        <taxon>Eukaryota</taxon>
        <taxon>Metazoa</taxon>
        <taxon>Chordata</taxon>
        <taxon>Craniata</taxon>
        <taxon>Vertebrata</taxon>
        <taxon>Euteleostomi</taxon>
        <taxon>Mammalia</taxon>
        <taxon>Eutheria</taxon>
        <taxon>Euarchontoglires</taxon>
        <taxon>Glires</taxon>
        <taxon>Rodentia</taxon>
        <taxon>Myomorpha</taxon>
        <taxon>Muroidea</taxon>
        <taxon>Cricetidae</taxon>
        <taxon>Cricetinae</taxon>
        <taxon>Cricetulus</taxon>
    </lineage>
</organism>
<accession>G3HWA2</accession>
<dbReference type="AlphaFoldDB" id="G3HWA2"/>
<dbReference type="GO" id="GO:0005840">
    <property type="term" value="C:ribosome"/>
    <property type="evidence" value="ECO:0007669"/>
    <property type="project" value="UniProtKB-KW"/>
</dbReference>
<protein>
    <submittedName>
        <fullName evidence="1">39S ribosomal protein L37, mitochondrial</fullName>
    </submittedName>
</protein>
<dbReference type="STRING" id="10029.G3HWA2"/>
<dbReference type="InParanoid" id="G3HWA2"/>
<reference evidence="2" key="1">
    <citation type="journal article" date="2011" name="Nat. Biotechnol.">
        <title>The genomic sequence of the Chinese hamster ovary (CHO)-K1 cell line.</title>
        <authorList>
            <person name="Xu X."/>
            <person name="Nagarajan H."/>
            <person name="Lewis N.E."/>
            <person name="Pan S."/>
            <person name="Cai Z."/>
            <person name="Liu X."/>
            <person name="Chen W."/>
            <person name="Xie M."/>
            <person name="Wang W."/>
            <person name="Hammond S."/>
            <person name="Andersen M.R."/>
            <person name="Neff N."/>
            <person name="Passarelli B."/>
            <person name="Koh W."/>
            <person name="Fan H.C."/>
            <person name="Wang J."/>
            <person name="Gui Y."/>
            <person name="Lee K.H."/>
            <person name="Betenbaugh M.J."/>
            <person name="Quake S.R."/>
            <person name="Famili I."/>
            <person name="Palsson B.O."/>
            <person name="Wang J."/>
        </authorList>
    </citation>
    <scope>NUCLEOTIDE SEQUENCE [LARGE SCALE GENOMIC DNA]</scope>
    <source>
        <strain evidence="2">CHO K1 cell line</strain>
    </source>
</reference>
<dbReference type="Proteomes" id="UP000001075">
    <property type="component" value="Unassembled WGS sequence"/>
</dbReference>
<evidence type="ECO:0000313" key="2">
    <source>
        <dbReference type="Proteomes" id="UP000001075"/>
    </source>
</evidence>
<evidence type="ECO:0000313" key="1">
    <source>
        <dbReference type="EMBL" id="EGV99047.1"/>
    </source>
</evidence>
<proteinExistence type="predicted"/>
<dbReference type="GO" id="GO:0005739">
    <property type="term" value="C:mitochondrion"/>
    <property type="evidence" value="ECO:0007669"/>
    <property type="project" value="TreeGrafter"/>
</dbReference>
<keyword evidence="1" id="KW-0687">Ribonucleoprotein</keyword>
<gene>
    <name evidence="1" type="ORF">I79_015254</name>
</gene>
<keyword evidence="1" id="KW-0689">Ribosomal protein</keyword>
<feature type="non-terminal residue" evidence="1">
    <location>
        <position position="1"/>
    </location>
</feature>
<dbReference type="InterPro" id="IPR052482">
    <property type="entry name" value="mtLSU_mL37"/>
</dbReference>
<dbReference type="PANTHER" id="PTHR15889">
    <property type="entry name" value="MITOCHONDRIAL RIBOSOMAL PROTEIN L37"/>
    <property type="match status" value="1"/>
</dbReference>
<dbReference type="PANTHER" id="PTHR15889:SF2">
    <property type="entry name" value="LARGE RIBOSOMAL SUBUNIT PROTEIN ML37"/>
    <property type="match status" value="1"/>
</dbReference>
<sequence length="136" mass="15734">GIKQALWLTKTKLIEGLPKKALSLVDDPRNHIENQEERVLDVISDARLWYCTEDIPKRETYFPVIVNSLNSCLNSTDLASSEGIENLVWIDSDQHLYQHFWCRPVIKNKVVVQLVPFHFQPETCRKFSALYLHGAV</sequence>
<dbReference type="EMBL" id="JH000824">
    <property type="protein sequence ID" value="EGV99047.1"/>
    <property type="molecule type" value="Genomic_DNA"/>
</dbReference>